<dbReference type="EMBL" id="JAIXNE010000006">
    <property type="protein sequence ID" value="MCA6078366.1"/>
    <property type="molecule type" value="Genomic_DNA"/>
</dbReference>
<gene>
    <name evidence="1" type="ORF">LDX50_26065</name>
</gene>
<comment type="caution">
    <text evidence="1">The sequence shown here is derived from an EMBL/GenBank/DDBJ whole genome shotgun (WGS) entry which is preliminary data.</text>
</comment>
<organism evidence="1 2">
    <name type="scientific">Fulvivirga sedimenti</name>
    <dbReference type="NCBI Taxonomy" id="2879465"/>
    <lineage>
        <taxon>Bacteria</taxon>
        <taxon>Pseudomonadati</taxon>
        <taxon>Bacteroidota</taxon>
        <taxon>Cytophagia</taxon>
        <taxon>Cytophagales</taxon>
        <taxon>Fulvivirgaceae</taxon>
        <taxon>Fulvivirga</taxon>
    </lineage>
</organism>
<evidence type="ECO:0000313" key="1">
    <source>
        <dbReference type="EMBL" id="MCA6078366.1"/>
    </source>
</evidence>
<protein>
    <recommendedName>
        <fullName evidence="3">Lipocalin-like domain-containing protein</fullName>
    </recommendedName>
</protein>
<dbReference type="PROSITE" id="PS51257">
    <property type="entry name" value="PROKAR_LIPOPROTEIN"/>
    <property type="match status" value="1"/>
</dbReference>
<proteinExistence type="predicted"/>
<keyword evidence="2" id="KW-1185">Reference proteome</keyword>
<dbReference type="RefSeq" id="WP_225699226.1">
    <property type="nucleotide sequence ID" value="NZ_JAIXNE010000006.1"/>
</dbReference>
<reference evidence="1" key="1">
    <citation type="submission" date="2021-09" db="EMBL/GenBank/DDBJ databases">
        <title>Fulvivirga sp. isolated from coastal sediment.</title>
        <authorList>
            <person name="Yu H."/>
        </authorList>
    </citation>
    <scope>NUCLEOTIDE SEQUENCE</scope>
    <source>
        <strain evidence="1">1062</strain>
    </source>
</reference>
<evidence type="ECO:0008006" key="3">
    <source>
        <dbReference type="Google" id="ProtNLM"/>
    </source>
</evidence>
<dbReference type="Proteomes" id="UP001139409">
    <property type="component" value="Unassembled WGS sequence"/>
</dbReference>
<evidence type="ECO:0000313" key="2">
    <source>
        <dbReference type="Proteomes" id="UP001139409"/>
    </source>
</evidence>
<sequence length="133" mass="15566">MQRLLLLLLIFSLAISCSEDEGENLDNNRTWKLYKFSTPTSTTTDISFEENITLYDDSTFEKVRILTDETIVSAGIYDFEYQDGRTFVNLEHNEDSEIIVNCQADFIEFYEIISSDEMINWASACDWPTMHYR</sequence>
<accession>A0A9X1HUX9</accession>
<dbReference type="AlphaFoldDB" id="A0A9X1HUX9"/>
<name>A0A9X1HUX9_9BACT</name>